<dbReference type="Proteomes" id="UP000730161">
    <property type="component" value="Unassembled WGS sequence"/>
</dbReference>
<dbReference type="PANTHER" id="PTHR40705">
    <property type="entry name" value="TRNA(ILE2) 2-AGMATINYLCYTIDINE SYNTHETASE TIAS"/>
    <property type="match status" value="1"/>
</dbReference>
<keyword evidence="3" id="KW-1185">Reference proteome</keyword>
<proteinExistence type="predicted"/>
<dbReference type="AlphaFoldDB" id="A0A8J7W808"/>
<feature type="domain" description="TiaS-like TCKD" evidence="1">
    <location>
        <begin position="144"/>
        <end position="202"/>
    </location>
</feature>
<accession>A0A8J7W808</accession>
<protein>
    <submittedName>
        <fullName evidence="2">Methanogenesis marker protein 11</fullName>
    </submittedName>
</protein>
<dbReference type="PANTHER" id="PTHR40705:SF2">
    <property type="entry name" value="DUF1743 DOMAIN-CONTAINING PROTEIN"/>
    <property type="match status" value="1"/>
</dbReference>
<name>A0A8J7W808_9EURY</name>
<comment type="caution">
    <text evidence="2">The sequence shown here is derived from an EMBL/GenBank/DDBJ whole genome shotgun (WGS) entry which is preliminary data.</text>
</comment>
<dbReference type="EMBL" id="JWHL01000009">
    <property type="protein sequence ID" value="MBR1369203.1"/>
    <property type="molecule type" value="Genomic_DNA"/>
</dbReference>
<dbReference type="InterPro" id="IPR053870">
    <property type="entry name" value="TiaS-like_TCKD"/>
</dbReference>
<dbReference type="Pfam" id="PF22641">
    <property type="entry name" value="TiaS_TCKD"/>
    <property type="match status" value="1"/>
</dbReference>
<dbReference type="NCBIfam" id="TIGR03280">
    <property type="entry name" value="methan_mark_11"/>
    <property type="match status" value="1"/>
</dbReference>
<reference evidence="2" key="1">
    <citation type="submission" date="2014-12" db="EMBL/GenBank/DDBJ databases">
        <authorList>
            <person name="Huang H.-H."/>
            <person name="Chen S.-C."/>
            <person name="Lai M.-C."/>
        </authorList>
    </citation>
    <scope>NUCLEOTIDE SEQUENCE</scope>
    <source>
        <strain evidence="2">K1F9705b</strain>
    </source>
</reference>
<dbReference type="RefSeq" id="WP_211530894.1">
    <property type="nucleotide sequence ID" value="NZ_JWHL01000009.1"/>
</dbReference>
<evidence type="ECO:0000259" key="1">
    <source>
        <dbReference type="Pfam" id="PF22641"/>
    </source>
</evidence>
<sequence>MKSSNDPYSIIYPEILGIASEDGASVELIERFDCIGGAMWVRHHYAKSPLVRHVRTIGLTNRYLLTPGAVDLDLVGSRFPAGIARVSASDSEIGITYIGMGGGGVGASICRAGATGVIRSESDPCGGGKIAGSRIVLPRRQRLIIGVDDTDTPDAGATWTLCHNIAEAVEDNATRYLSHTITQLYPVAYRTKNCVAVACEFATTDPLGCIDRFEKLLMEHTLSDETGMAAYSGFDPSPLLEYGWKVKRGEITRSEMDDLLPLLDVRSAGRGLIGAVAAIPFATRFDEALLLCDGTN</sequence>
<gene>
    <name evidence="2" type="ORF">RJ53_06720</name>
</gene>
<evidence type="ECO:0000313" key="3">
    <source>
        <dbReference type="Proteomes" id="UP000730161"/>
    </source>
</evidence>
<dbReference type="InterPro" id="IPR017674">
    <property type="entry name" value="Methan_mark_11"/>
</dbReference>
<dbReference type="Gene3D" id="3.30.70.2200">
    <property type="match status" value="1"/>
</dbReference>
<organism evidence="2 3">
    <name type="scientific">Methanocalculus chunghsingensis</name>
    <dbReference type="NCBI Taxonomy" id="156457"/>
    <lineage>
        <taxon>Archaea</taxon>
        <taxon>Methanobacteriati</taxon>
        <taxon>Methanobacteriota</taxon>
        <taxon>Stenosarchaea group</taxon>
        <taxon>Methanomicrobia</taxon>
        <taxon>Methanomicrobiales</taxon>
        <taxon>Methanocalculaceae</taxon>
        <taxon>Methanocalculus</taxon>
    </lineage>
</organism>
<evidence type="ECO:0000313" key="2">
    <source>
        <dbReference type="EMBL" id="MBR1369203.1"/>
    </source>
</evidence>
<dbReference type="OrthoDB" id="52716at2157"/>